<evidence type="ECO:0000313" key="2">
    <source>
        <dbReference type="EMBL" id="RDX98713.1"/>
    </source>
</evidence>
<organism evidence="2 3">
    <name type="scientific">Mucuna pruriens</name>
    <name type="common">Velvet bean</name>
    <name type="synonym">Dolichos pruriens</name>
    <dbReference type="NCBI Taxonomy" id="157652"/>
    <lineage>
        <taxon>Eukaryota</taxon>
        <taxon>Viridiplantae</taxon>
        <taxon>Streptophyta</taxon>
        <taxon>Embryophyta</taxon>
        <taxon>Tracheophyta</taxon>
        <taxon>Spermatophyta</taxon>
        <taxon>Magnoliopsida</taxon>
        <taxon>eudicotyledons</taxon>
        <taxon>Gunneridae</taxon>
        <taxon>Pentapetalae</taxon>
        <taxon>rosids</taxon>
        <taxon>fabids</taxon>
        <taxon>Fabales</taxon>
        <taxon>Fabaceae</taxon>
        <taxon>Papilionoideae</taxon>
        <taxon>50 kb inversion clade</taxon>
        <taxon>NPAAA clade</taxon>
        <taxon>indigoferoid/millettioid clade</taxon>
        <taxon>Phaseoleae</taxon>
        <taxon>Mucuna</taxon>
    </lineage>
</organism>
<name>A0A371H7R3_MUCPR</name>
<dbReference type="Pfam" id="PF25597">
    <property type="entry name" value="SH3_retrovirus"/>
    <property type="match status" value="1"/>
</dbReference>
<dbReference type="EMBL" id="QJKJ01003392">
    <property type="protein sequence ID" value="RDX98713.1"/>
    <property type="molecule type" value="Genomic_DNA"/>
</dbReference>
<dbReference type="OrthoDB" id="1422773at2759"/>
<keyword evidence="3" id="KW-1185">Reference proteome</keyword>
<gene>
    <name evidence="2" type="ORF">CR513_18329</name>
</gene>
<dbReference type="STRING" id="157652.A0A371H7R3"/>
<evidence type="ECO:0000259" key="1">
    <source>
        <dbReference type="Pfam" id="PF25597"/>
    </source>
</evidence>
<dbReference type="Proteomes" id="UP000257109">
    <property type="component" value="Unassembled WGS sequence"/>
</dbReference>
<feature type="non-terminal residue" evidence="2">
    <location>
        <position position="1"/>
    </location>
</feature>
<dbReference type="AlphaFoldDB" id="A0A371H7R3"/>
<comment type="caution">
    <text evidence="2">The sequence shown here is derived from an EMBL/GenBank/DDBJ whole genome shotgun (WGS) entry which is preliminary data.</text>
</comment>
<proteinExistence type="predicted"/>
<evidence type="ECO:0000313" key="3">
    <source>
        <dbReference type="Proteomes" id="UP000257109"/>
    </source>
</evidence>
<feature type="domain" description="Retroviral polymerase SH3-like" evidence="1">
    <location>
        <begin position="18"/>
        <end position="79"/>
    </location>
</feature>
<reference evidence="2" key="1">
    <citation type="submission" date="2018-05" db="EMBL/GenBank/DDBJ databases">
        <title>Draft genome of Mucuna pruriens seed.</title>
        <authorList>
            <person name="Nnadi N.E."/>
            <person name="Vos R."/>
            <person name="Hasami M.H."/>
            <person name="Devisetty U.K."/>
            <person name="Aguiy J.C."/>
        </authorList>
    </citation>
    <scope>NUCLEOTIDE SEQUENCE [LARGE SCALE GENOMIC DNA]</scope>
    <source>
        <strain evidence="2">JCA_2017</strain>
    </source>
</reference>
<dbReference type="InterPro" id="IPR057670">
    <property type="entry name" value="SH3_retrovirus"/>
</dbReference>
<accession>A0A371H7R3</accession>
<sequence length="219" mass="25058">MTRFGQKPIVDHFRIFGCVTCVHVRYSKKKKLNAKGEKCVVLGVNKESKAYRLCKPITKRICISIDVVFDENNWNWENNHEGKLVALELEGNEEAGSKECAHSDGKETNKSRFGGENEVALHCKLCNILGEVQVEWQIILMVKSFQTKTLVRHGTIRMVISLAAMKEWTIFQLDDKSAFLHGELVEQPHQQIYGNTNRTSSSSYKKDTSLFERDKYSLS</sequence>
<protein>
    <recommendedName>
        <fullName evidence="1">Retroviral polymerase SH3-like domain-containing protein</fullName>
    </recommendedName>
</protein>